<dbReference type="Pfam" id="PF13378">
    <property type="entry name" value="MR_MLE_C"/>
    <property type="match status" value="1"/>
</dbReference>
<dbReference type="SFLD" id="SFLDS00001">
    <property type="entry name" value="Enolase"/>
    <property type="match status" value="1"/>
</dbReference>
<dbReference type="NCBIfam" id="NF002782">
    <property type="entry name" value="PRK02901.1"/>
    <property type="match status" value="1"/>
</dbReference>
<evidence type="ECO:0000313" key="7">
    <source>
        <dbReference type="Proteomes" id="UP001203761"/>
    </source>
</evidence>
<dbReference type="GO" id="GO:0043748">
    <property type="term" value="F:O-succinylbenzoate synthase activity"/>
    <property type="evidence" value="ECO:0007669"/>
    <property type="project" value="UniProtKB-EC"/>
</dbReference>
<dbReference type="SFLD" id="SFLDG00180">
    <property type="entry name" value="muconate_cycloisomerase"/>
    <property type="match status" value="1"/>
</dbReference>
<keyword evidence="4" id="KW-0474">Menaquinone biosynthesis</keyword>
<dbReference type="InterPro" id="IPR010196">
    <property type="entry name" value="OSB_synthase_MenC1"/>
</dbReference>
<feature type="domain" description="Mandelate racemase/muconate lactonizing enzyme C-terminal" evidence="5">
    <location>
        <begin position="100"/>
        <end position="200"/>
    </location>
</feature>
<organism evidence="6 7">
    <name type="scientific">Brachybacterium equifaecis</name>
    <dbReference type="NCBI Taxonomy" id="2910770"/>
    <lineage>
        <taxon>Bacteria</taxon>
        <taxon>Bacillati</taxon>
        <taxon>Actinomycetota</taxon>
        <taxon>Actinomycetes</taxon>
        <taxon>Micrococcales</taxon>
        <taxon>Dermabacteraceae</taxon>
        <taxon>Brachybacterium</taxon>
    </lineage>
</organism>
<dbReference type="CDD" id="cd03320">
    <property type="entry name" value="OSBS"/>
    <property type="match status" value="1"/>
</dbReference>
<proteinExistence type="inferred from homology"/>
<evidence type="ECO:0000256" key="4">
    <source>
        <dbReference type="HAMAP-Rule" id="MF_00470"/>
    </source>
</evidence>
<comment type="caution">
    <text evidence="6">The sequence shown here is derived from an EMBL/GenBank/DDBJ whole genome shotgun (WGS) entry which is preliminary data.</text>
</comment>
<name>A0ABT0QZ99_9MICO</name>
<dbReference type="InterPro" id="IPR029065">
    <property type="entry name" value="Enolase_C-like"/>
</dbReference>
<keyword evidence="1 4" id="KW-0479">Metal-binding</keyword>
<comment type="similarity">
    <text evidence="4">Belongs to the mandelate racemase/muconate lactonizing enzyme family. MenC type 1 subfamily.</text>
</comment>
<keyword evidence="2 4" id="KW-0460">Magnesium</keyword>
<dbReference type="HAMAP" id="MF_00470">
    <property type="entry name" value="MenC_1"/>
    <property type="match status" value="1"/>
</dbReference>
<feature type="binding site" evidence="4">
    <location>
        <position position="181"/>
    </location>
    <ligand>
        <name>Mg(2+)</name>
        <dbReference type="ChEBI" id="CHEBI:18420"/>
    </ligand>
</feature>
<evidence type="ECO:0000259" key="5">
    <source>
        <dbReference type="SMART" id="SM00922"/>
    </source>
</evidence>
<evidence type="ECO:0000256" key="3">
    <source>
        <dbReference type="ARBA" id="ARBA00023239"/>
    </source>
</evidence>
<comment type="pathway">
    <text evidence="4">Quinol/quinone metabolism; 1,4-dihydroxy-2-naphthoate biosynthesis; 1,4-dihydroxy-2-naphthoate from chorismate: step 4/7.</text>
</comment>
<reference evidence="6" key="1">
    <citation type="submission" date="2022-02" db="EMBL/GenBank/DDBJ databases">
        <authorList>
            <person name="Lee M."/>
            <person name="Kim S.-J."/>
            <person name="Jung M.-Y."/>
        </authorList>
    </citation>
    <scope>NUCLEOTIDE SEQUENCE</scope>
    <source>
        <strain evidence="6">JHP9</strain>
    </source>
</reference>
<dbReference type="SMART" id="SM00922">
    <property type="entry name" value="MR_MLE"/>
    <property type="match status" value="1"/>
</dbReference>
<dbReference type="PANTHER" id="PTHR48073">
    <property type="entry name" value="O-SUCCINYLBENZOATE SYNTHASE-RELATED"/>
    <property type="match status" value="1"/>
</dbReference>
<sequence>MSTAPSAPSAPGALEVPSSLRELGIDRACAFTIPMTMRFRGIEERDGVLLHGSEGWAEFSPFWDYAAQESSAWLRAALADATAPRPAAVRETVPVNATIPVIQPALAHRIARVGGASTAKVKVADPGSTLAEDAERLEAVRDALGPGGRIRIDANGAWDRDEAIAAIPLLDAAAGGLEYVEQPVASLEDMAAVRRAVAVPLAADESVRRAEDPLRVARAGAADLLVMKVQPLGGVQRCLELAEQAGLPVIVSSALETSIGLSAGLALAAALPDLEHACGLATGVLLTGDLVTAPLRAKNGEIPAQRPEPDDDLLQRHAAGADLARRWQVRLEECAALLG</sequence>
<evidence type="ECO:0000313" key="6">
    <source>
        <dbReference type="EMBL" id="MCL6422844.1"/>
    </source>
</evidence>
<protein>
    <recommendedName>
        <fullName evidence="4">o-succinylbenzoate synthase</fullName>
        <shortName evidence="4">OSB synthase</shortName>
        <shortName evidence="4">OSBS</shortName>
        <ecNumber evidence="4">4.2.1.113</ecNumber>
    </recommendedName>
    <alternativeName>
        <fullName evidence="4">4-(2'-carboxyphenyl)-4-oxybutyric acid synthase</fullName>
    </alternativeName>
    <alternativeName>
        <fullName evidence="4">o-succinylbenzoic acid synthase</fullName>
    </alternativeName>
</protein>
<dbReference type="Pfam" id="PF18374">
    <property type="entry name" value="Enolase_like_N"/>
    <property type="match status" value="1"/>
</dbReference>
<dbReference type="Gene3D" id="3.20.20.120">
    <property type="entry name" value="Enolase-like C-terminal domain"/>
    <property type="match status" value="1"/>
</dbReference>
<feature type="binding site" evidence="4">
    <location>
        <position position="153"/>
    </location>
    <ligand>
        <name>Mg(2+)</name>
        <dbReference type="ChEBI" id="CHEBI:18420"/>
    </ligand>
</feature>
<dbReference type="SFLD" id="SFLDF00009">
    <property type="entry name" value="o-succinylbenzoate_synthase"/>
    <property type="match status" value="1"/>
</dbReference>
<dbReference type="EC" id="4.2.1.113" evidence="4"/>
<dbReference type="SUPFAM" id="SSF51604">
    <property type="entry name" value="Enolase C-terminal domain-like"/>
    <property type="match status" value="1"/>
</dbReference>
<dbReference type="PANTHER" id="PTHR48073:SF2">
    <property type="entry name" value="O-SUCCINYLBENZOATE SYNTHASE"/>
    <property type="match status" value="1"/>
</dbReference>
<comment type="catalytic activity">
    <reaction evidence="4">
        <text>(1R,6R)-6-hydroxy-2-succinyl-cyclohexa-2,4-diene-1-carboxylate = 2-succinylbenzoate + H2O</text>
        <dbReference type="Rhea" id="RHEA:10196"/>
        <dbReference type="ChEBI" id="CHEBI:15377"/>
        <dbReference type="ChEBI" id="CHEBI:18325"/>
        <dbReference type="ChEBI" id="CHEBI:58689"/>
        <dbReference type="EC" id="4.2.1.113"/>
    </reaction>
</comment>
<feature type="active site" description="Proton acceptor" evidence="4">
    <location>
        <position position="228"/>
    </location>
</feature>
<comment type="pathway">
    <text evidence="4">Quinol/quinone metabolism; menaquinone biosynthesis.</text>
</comment>
<comment type="function">
    <text evidence="4">Converts 2-succinyl-6-hydroxy-2,4-cyclohexadiene-1-carboxylate (SHCHC) to 2-succinylbenzoate (OSB).</text>
</comment>
<evidence type="ECO:0000256" key="1">
    <source>
        <dbReference type="ARBA" id="ARBA00022723"/>
    </source>
</evidence>
<feature type="active site" description="Proton donor" evidence="4">
    <location>
        <position position="122"/>
    </location>
</feature>
<dbReference type="InterPro" id="IPR036849">
    <property type="entry name" value="Enolase-like_C_sf"/>
</dbReference>
<gene>
    <name evidence="4" type="primary">menC</name>
    <name evidence="6" type="ORF">Bequi_05495</name>
</gene>
<evidence type="ECO:0000256" key="2">
    <source>
        <dbReference type="ARBA" id="ARBA00022842"/>
    </source>
</evidence>
<comment type="cofactor">
    <cofactor evidence="4">
        <name>a divalent metal cation</name>
        <dbReference type="ChEBI" id="CHEBI:60240"/>
    </cofactor>
</comment>
<feature type="binding site" evidence="4">
    <location>
        <position position="204"/>
    </location>
    <ligand>
        <name>Mg(2+)</name>
        <dbReference type="ChEBI" id="CHEBI:18420"/>
    </ligand>
</feature>
<dbReference type="EMBL" id="JAKNCJ010000002">
    <property type="protein sequence ID" value="MCL6422844.1"/>
    <property type="molecule type" value="Genomic_DNA"/>
</dbReference>
<dbReference type="InterPro" id="IPR013342">
    <property type="entry name" value="Mandelate_racemase_C"/>
</dbReference>
<dbReference type="RefSeq" id="WP_249736958.1">
    <property type="nucleotide sequence ID" value="NZ_JAKNCJ010000002.1"/>
</dbReference>
<accession>A0ABT0QZ99</accession>
<keyword evidence="7" id="KW-1185">Reference proteome</keyword>
<keyword evidence="3 4" id="KW-0456">Lyase</keyword>
<dbReference type="Proteomes" id="UP001203761">
    <property type="component" value="Unassembled WGS sequence"/>
</dbReference>